<dbReference type="GO" id="GO:0062064">
    <property type="term" value="F:box C/D methylation guide snoRNP complex binding"/>
    <property type="evidence" value="ECO:0007669"/>
    <property type="project" value="TreeGrafter"/>
</dbReference>
<feature type="compositionally biased region" description="Acidic residues" evidence="1">
    <location>
        <begin position="135"/>
        <end position="148"/>
    </location>
</feature>
<gene>
    <name evidence="2" type="ORF">QN277_008189</name>
</gene>
<dbReference type="AlphaFoldDB" id="A0AAE1JPA0"/>
<keyword evidence="3" id="KW-1185">Reference proteome</keyword>
<feature type="compositionally biased region" description="Polar residues" evidence="1">
    <location>
        <begin position="14"/>
        <end position="35"/>
    </location>
</feature>
<feature type="region of interest" description="Disordered" evidence="1">
    <location>
        <begin position="125"/>
        <end position="199"/>
    </location>
</feature>
<dbReference type="PANTHER" id="PTHR28674:SF1">
    <property type="entry name" value="NOP PROTEIN CHAPERONE 1"/>
    <property type="match status" value="1"/>
</dbReference>
<protein>
    <submittedName>
        <fullName evidence="2">Uncharacterized protein</fullName>
    </submittedName>
</protein>
<reference evidence="2" key="1">
    <citation type="submission" date="2023-10" db="EMBL/GenBank/DDBJ databases">
        <title>Chromosome-level genome of the transformable northern wattle, Acacia crassicarpa.</title>
        <authorList>
            <person name="Massaro I."/>
            <person name="Sinha N.R."/>
            <person name="Poethig S."/>
            <person name="Leichty A.R."/>
        </authorList>
    </citation>
    <scope>NUCLEOTIDE SEQUENCE</scope>
    <source>
        <strain evidence="2">Acra3RX</strain>
        <tissue evidence="2">Leaf</tissue>
    </source>
</reference>
<feature type="region of interest" description="Disordered" evidence="1">
    <location>
        <begin position="1"/>
        <end position="44"/>
    </location>
</feature>
<feature type="compositionally biased region" description="Basic and acidic residues" evidence="1">
    <location>
        <begin position="149"/>
        <end position="163"/>
    </location>
</feature>
<accession>A0AAE1JPA0</accession>
<dbReference type="PANTHER" id="PTHR28674">
    <property type="entry name" value="SIMILAR TO DNA SEGMENT, CHR 10, WAYNE STATE UNIVERSITY 102,-EXPRESSED"/>
    <property type="match status" value="1"/>
</dbReference>
<proteinExistence type="predicted"/>
<evidence type="ECO:0000313" key="2">
    <source>
        <dbReference type="EMBL" id="KAK4255155.1"/>
    </source>
</evidence>
<feature type="compositionally biased region" description="Basic and acidic residues" evidence="1">
    <location>
        <begin position="1"/>
        <end position="13"/>
    </location>
</feature>
<evidence type="ECO:0000256" key="1">
    <source>
        <dbReference type="SAM" id="MobiDB-lite"/>
    </source>
</evidence>
<dbReference type="Pfam" id="PF15370">
    <property type="entry name" value="NOPCHAP1"/>
    <property type="match status" value="1"/>
</dbReference>
<sequence>MERRSKELLRLEHQNTPFPSLESSLSFCKNNPSSVTKKRPSNGMPLTAPVAPSHLLGKVKGFLGVMSEANQQLELDAKDNRRNYDIEELSGNESEVIEMDLMLGVADLCTPEAVAAAESAISGSQPVIPLAADSSETDSDEEEEDDDNESCHGEDNGSEKEGSKTCSVGERPISREDKIISKQKKNQHSKKRPKIVELS</sequence>
<evidence type="ECO:0000313" key="3">
    <source>
        <dbReference type="Proteomes" id="UP001293593"/>
    </source>
</evidence>
<dbReference type="EMBL" id="JAWXYG010000013">
    <property type="protein sequence ID" value="KAK4255155.1"/>
    <property type="molecule type" value="Genomic_DNA"/>
</dbReference>
<name>A0AAE1JPA0_9FABA</name>
<dbReference type="InterPro" id="IPR027921">
    <property type="entry name" value="NOPCHAP1"/>
</dbReference>
<dbReference type="Proteomes" id="UP001293593">
    <property type="component" value="Unassembled WGS sequence"/>
</dbReference>
<dbReference type="GO" id="GO:0000492">
    <property type="term" value="P:box C/D snoRNP assembly"/>
    <property type="evidence" value="ECO:0007669"/>
    <property type="project" value="InterPro"/>
</dbReference>
<organism evidence="2 3">
    <name type="scientific">Acacia crassicarpa</name>
    <name type="common">northern wattle</name>
    <dbReference type="NCBI Taxonomy" id="499986"/>
    <lineage>
        <taxon>Eukaryota</taxon>
        <taxon>Viridiplantae</taxon>
        <taxon>Streptophyta</taxon>
        <taxon>Embryophyta</taxon>
        <taxon>Tracheophyta</taxon>
        <taxon>Spermatophyta</taxon>
        <taxon>Magnoliopsida</taxon>
        <taxon>eudicotyledons</taxon>
        <taxon>Gunneridae</taxon>
        <taxon>Pentapetalae</taxon>
        <taxon>rosids</taxon>
        <taxon>fabids</taxon>
        <taxon>Fabales</taxon>
        <taxon>Fabaceae</taxon>
        <taxon>Caesalpinioideae</taxon>
        <taxon>mimosoid clade</taxon>
        <taxon>Acacieae</taxon>
        <taxon>Acacia</taxon>
    </lineage>
</organism>
<comment type="caution">
    <text evidence="2">The sequence shown here is derived from an EMBL/GenBank/DDBJ whole genome shotgun (WGS) entry which is preliminary data.</text>
</comment>
<feature type="compositionally biased region" description="Basic residues" evidence="1">
    <location>
        <begin position="181"/>
        <end position="193"/>
    </location>
</feature>